<keyword evidence="7" id="KW-0645">Protease</keyword>
<dbReference type="PROSITE" id="PS00134">
    <property type="entry name" value="TRYPSIN_HIS"/>
    <property type="match status" value="1"/>
</dbReference>
<evidence type="ECO:0000259" key="6">
    <source>
        <dbReference type="PROSITE" id="PS50240"/>
    </source>
</evidence>
<gene>
    <name evidence="7" type="ORF">HNR67_008071</name>
</gene>
<comment type="subcellular location">
    <subcellularLocation>
        <location evidence="1">Secreted</location>
    </subcellularLocation>
</comment>
<dbReference type="PRINTS" id="PR00722">
    <property type="entry name" value="CHYMOTRYPSIN"/>
</dbReference>
<feature type="domain" description="Peptidase S1" evidence="6">
    <location>
        <begin position="43"/>
        <end position="265"/>
    </location>
</feature>
<dbReference type="SMART" id="SM00020">
    <property type="entry name" value="Tryp_SPc"/>
    <property type="match status" value="1"/>
</dbReference>
<dbReference type="Gene3D" id="2.40.10.10">
    <property type="entry name" value="Trypsin-like serine proteases"/>
    <property type="match status" value="1"/>
</dbReference>
<dbReference type="PROSITE" id="PS50240">
    <property type="entry name" value="TRYPSIN_DOM"/>
    <property type="match status" value="1"/>
</dbReference>
<dbReference type="RefSeq" id="WP_246492704.1">
    <property type="nucleotide sequence ID" value="NZ_BAAAUI010000034.1"/>
</dbReference>
<keyword evidence="5" id="KW-0732">Signal</keyword>
<dbReference type="PANTHER" id="PTHR24276:SF98">
    <property type="entry name" value="FI18310P1-RELATED"/>
    <property type="match status" value="1"/>
</dbReference>
<accession>A0A7W7FYR8</accession>
<feature type="signal peptide" evidence="5">
    <location>
        <begin position="1"/>
        <end position="29"/>
    </location>
</feature>
<evidence type="ECO:0000256" key="1">
    <source>
        <dbReference type="ARBA" id="ARBA00004613"/>
    </source>
</evidence>
<dbReference type="InterPro" id="IPR001254">
    <property type="entry name" value="Trypsin_dom"/>
</dbReference>
<comment type="similarity">
    <text evidence="2">Belongs to the peptidase S1 family.</text>
</comment>
<evidence type="ECO:0000256" key="2">
    <source>
        <dbReference type="ARBA" id="ARBA00007664"/>
    </source>
</evidence>
<reference evidence="7 8" key="1">
    <citation type="submission" date="2020-08" db="EMBL/GenBank/DDBJ databases">
        <title>Sequencing the genomes of 1000 actinobacteria strains.</title>
        <authorList>
            <person name="Klenk H.-P."/>
        </authorList>
    </citation>
    <scope>NUCLEOTIDE SEQUENCE [LARGE SCALE GENOMIC DNA]</scope>
    <source>
        <strain evidence="7 8">DSM 44230</strain>
    </source>
</reference>
<dbReference type="InterPro" id="IPR050430">
    <property type="entry name" value="Peptidase_S1"/>
</dbReference>
<name>A0A7W7FYR8_9PSEU</name>
<keyword evidence="4" id="KW-1015">Disulfide bond</keyword>
<comment type="caution">
    <text evidence="7">The sequence shown here is derived from an EMBL/GenBank/DDBJ whole genome shotgun (WGS) entry which is preliminary data.</text>
</comment>
<dbReference type="InterPro" id="IPR001314">
    <property type="entry name" value="Peptidase_S1A"/>
</dbReference>
<evidence type="ECO:0000256" key="3">
    <source>
        <dbReference type="ARBA" id="ARBA00022525"/>
    </source>
</evidence>
<keyword evidence="8" id="KW-1185">Reference proteome</keyword>
<proteinExistence type="inferred from homology"/>
<dbReference type="Pfam" id="PF00089">
    <property type="entry name" value="Trypsin"/>
    <property type="match status" value="1"/>
</dbReference>
<evidence type="ECO:0000256" key="5">
    <source>
        <dbReference type="SAM" id="SignalP"/>
    </source>
</evidence>
<dbReference type="Proteomes" id="UP000533598">
    <property type="component" value="Unassembled WGS sequence"/>
</dbReference>
<evidence type="ECO:0000313" key="8">
    <source>
        <dbReference type="Proteomes" id="UP000533598"/>
    </source>
</evidence>
<protein>
    <submittedName>
        <fullName evidence="7">Secreted trypsin-like serine protease</fullName>
    </submittedName>
</protein>
<dbReference type="CDD" id="cd00190">
    <property type="entry name" value="Tryp_SPc"/>
    <property type="match status" value="1"/>
</dbReference>
<feature type="chain" id="PRO_5039270225" evidence="5">
    <location>
        <begin position="30"/>
        <end position="266"/>
    </location>
</feature>
<dbReference type="AlphaFoldDB" id="A0A7W7FYR8"/>
<dbReference type="InterPro" id="IPR043504">
    <property type="entry name" value="Peptidase_S1_PA_chymotrypsin"/>
</dbReference>
<organism evidence="7 8">
    <name type="scientific">Crossiella cryophila</name>
    <dbReference type="NCBI Taxonomy" id="43355"/>
    <lineage>
        <taxon>Bacteria</taxon>
        <taxon>Bacillati</taxon>
        <taxon>Actinomycetota</taxon>
        <taxon>Actinomycetes</taxon>
        <taxon>Pseudonocardiales</taxon>
        <taxon>Pseudonocardiaceae</taxon>
        <taxon>Crossiella</taxon>
    </lineage>
</organism>
<keyword evidence="7" id="KW-0378">Hydrolase</keyword>
<dbReference type="InterPro" id="IPR009003">
    <property type="entry name" value="Peptidase_S1_PA"/>
</dbReference>
<dbReference type="GO" id="GO:0004252">
    <property type="term" value="F:serine-type endopeptidase activity"/>
    <property type="evidence" value="ECO:0007669"/>
    <property type="project" value="InterPro"/>
</dbReference>
<dbReference type="GO" id="GO:0051604">
    <property type="term" value="P:protein maturation"/>
    <property type="evidence" value="ECO:0007669"/>
    <property type="project" value="UniProtKB-ARBA"/>
</dbReference>
<dbReference type="GO" id="GO:0005576">
    <property type="term" value="C:extracellular region"/>
    <property type="evidence" value="ECO:0007669"/>
    <property type="project" value="UniProtKB-SubCell"/>
</dbReference>
<evidence type="ECO:0000313" key="7">
    <source>
        <dbReference type="EMBL" id="MBB4681953.1"/>
    </source>
</evidence>
<dbReference type="GO" id="GO:0006508">
    <property type="term" value="P:proteolysis"/>
    <property type="evidence" value="ECO:0007669"/>
    <property type="project" value="UniProtKB-KW"/>
</dbReference>
<dbReference type="FunFam" id="2.40.10.10:FF:000047">
    <property type="entry name" value="Trypsin eta"/>
    <property type="match status" value="1"/>
</dbReference>
<dbReference type="InterPro" id="IPR018114">
    <property type="entry name" value="TRYPSIN_HIS"/>
</dbReference>
<sequence>MATTLHRLVKFIGVAAAAVTLGLAPGAMASAAPPPEPSMDPLIVGGTAATTQQYPWTVALLLDGTQWCGGTLAAPNKVVTAAHCTAGKAVSRWQIVAGRTDLRTSEGHTAKVTKVWQHPGYRSVTQGDDVAVMTLDRNLNYTTLPLAKPADSGLYKAGTQARALGWGDTTGNGDYSDTLRQVVVPLTSDQTCASAYSEYKSASMVCAGFPQGGKDTCQADSGGPLVINGKLVGITSWGEGCAQAGKPGVYARVSSYYTQLSTQISS</sequence>
<evidence type="ECO:0000256" key="4">
    <source>
        <dbReference type="ARBA" id="ARBA00023157"/>
    </source>
</evidence>
<dbReference type="SUPFAM" id="SSF50494">
    <property type="entry name" value="Trypsin-like serine proteases"/>
    <property type="match status" value="1"/>
</dbReference>
<dbReference type="PANTHER" id="PTHR24276">
    <property type="entry name" value="POLYSERASE-RELATED"/>
    <property type="match status" value="1"/>
</dbReference>
<keyword evidence="3" id="KW-0964">Secreted</keyword>
<dbReference type="EMBL" id="JACHMH010000001">
    <property type="protein sequence ID" value="MBB4681953.1"/>
    <property type="molecule type" value="Genomic_DNA"/>
</dbReference>